<evidence type="ECO:0000313" key="5">
    <source>
        <dbReference type="Proteomes" id="UP000067320"/>
    </source>
</evidence>
<dbReference type="KEGG" id="ccon:AFK62_09280"/>
<organism evidence="3 4">
    <name type="scientific">Cronobacter condimenti 1330</name>
    <dbReference type="NCBI Taxonomy" id="1073999"/>
    <lineage>
        <taxon>Bacteria</taxon>
        <taxon>Pseudomonadati</taxon>
        <taxon>Pseudomonadota</taxon>
        <taxon>Gammaproteobacteria</taxon>
        <taxon>Enterobacterales</taxon>
        <taxon>Enterobacteriaceae</taxon>
        <taxon>Cronobacter</taxon>
    </lineage>
</organism>
<protein>
    <recommendedName>
        <fullName evidence="1">DUF7480 domain-containing protein</fullName>
    </recommendedName>
</protein>
<dbReference type="PATRIC" id="fig|1073999.7.peg.1939"/>
<dbReference type="Proteomes" id="UP000009340">
    <property type="component" value="Unassembled WGS sequence"/>
</dbReference>
<dbReference type="Pfam" id="PF24295">
    <property type="entry name" value="DUF7480"/>
    <property type="match status" value="1"/>
</dbReference>
<dbReference type="OrthoDB" id="6630994at2"/>
<evidence type="ECO:0000313" key="4">
    <source>
        <dbReference type="Proteomes" id="UP000009340"/>
    </source>
</evidence>
<evidence type="ECO:0000313" key="3">
    <source>
        <dbReference type="EMBL" id="CCJ71207.1"/>
    </source>
</evidence>
<evidence type="ECO:0000313" key="2">
    <source>
        <dbReference type="EMBL" id="ALB62681.1"/>
    </source>
</evidence>
<gene>
    <name evidence="2" type="ORF">AFK62_09280</name>
    <name evidence="3" type="ORF">BN137_544</name>
</gene>
<dbReference type="AlphaFoldDB" id="K8AAA0"/>
<reference evidence="3" key="1">
    <citation type="submission" date="2012-07" db="EMBL/GenBank/DDBJ databases">
        <authorList>
            <person name="Cummings C."/>
        </authorList>
    </citation>
    <scope>NUCLEOTIDE SEQUENCE</scope>
    <source>
        <strain evidence="3">1330</strain>
    </source>
</reference>
<dbReference type="RefSeq" id="WP_007665351.1">
    <property type="nucleotide sequence ID" value="NZ_CAKW01000020.1"/>
</dbReference>
<dbReference type="eggNOG" id="ENOG50349AS">
    <property type="taxonomic scope" value="Bacteria"/>
</dbReference>
<name>K8AAA0_9ENTR</name>
<evidence type="ECO:0000259" key="1">
    <source>
        <dbReference type="Pfam" id="PF24295"/>
    </source>
</evidence>
<dbReference type="InterPro" id="IPR054657">
    <property type="entry name" value="T6SS_periplasmic_put"/>
</dbReference>
<dbReference type="Proteomes" id="UP000067320">
    <property type="component" value="Chromosome"/>
</dbReference>
<dbReference type="EMBL" id="CP012264">
    <property type="protein sequence ID" value="ALB62681.1"/>
    <property type="molecule type" value="Genomic_DNA"/>
</dbReference>
<keyword evidence="5" id="KW-1185">Reference proteome</keyword>
<dbReference type="EMBL" id="CAKW01000020">
    <property type="protein sequence ID" value="CCJ71207.1"/>
    <property type="molecule type" value="Genomic_DNA"/>
</dbReference>
<dbReference type="InterPro" id="IPR055903">
    <property type="entry name" value="DUF7480"/>
</dbReference>
<reference evidence="2 5" key="3">
    <citation type="journal article" date="2016" name="Genome Announc.">
        <title>Fully Closed Genome Sequences of Five Type Strains of the Genus Cronobacter and One Cronobacter sakazakii Strain.</title>
        <authorList>
            <person name="Moine D."/>
            <person name="Kassam M."/>
            <person name="Baert L."/>
            <person name="Tang Y."/>
            <person name="Barretto C."/>
            <person name="Ngom Bru C."/>
            <person name="Klijn A."/>
            <person name="Descombes P."/>
        </authorList>
    </citation>
    <scope>NUCLEOTIDE SEQUENCE [LARGE SCALE GENOMIC DNA]</scope>
    <source>
        <strain evidence="2 5">LMG 26250</strain>
    </source>
</reference>
<accession>K8AAA0</accession>
<dbReference type="NCBIfam" id="NF045617">
    <property type="entry name" value="mostly_LP"/>
    <property type="match status" value="1"/>
</dbReference>
<reference evidence="5" key="2">
    <citation type="submission" date="2015-09" db="EMBL/GenBank/DDBJ databases">
        <title>Cronobacter genome sequencing and assembly.</title>
        <authorList>
            <person name="Descombes P."/>
            <person name="Baert L."/>
            <person name="Ngom-Bru C."/>
            <person name="Barretto C."/>
        </authorList>
    </citation>
    <scope>NUCLEOTIDE SEQUENCE [LARGE SCALE GENOMIC DNA]</scope>
    <source>
        <strain evidence="5">LMG 26250</strain>
    </source>
</reference>
<feature type="domain" description="DUF7480" evidence="1">
    <location>
        <begin position="29"/>
        <end position="118"/>
    </location>
</feature>
<proteinExistence type="predicted"/>
<sequence length="121" mass="13422">MQSVVVLCLALLAGCAPGEHLDKRYTHETPVAVDRQGQNFCLRLPLQTGEQIVFAMVYNVNVPQQQVMLPKTKQALSGAFCVTPAEFRFMPGENYLMVIEANSASDNKKSTRRAFRAAIHP</sequence>